<sequence>MTSTRTGRSPSPTLTWLPSRDLLPTPTSTVSSARRTGRASLRCKTALRRTTQ</sequence>
<feature type="region of interest" description="Disordered" evidence="1">
    <location>
        <begin position="1"/>
        <end position="52"/>
    </location>
</feature>
<feature type="compositionally biased region" description="Polar residues" evidence="1">
    <location>
        <begin position="25"/>
        <end position="34"/>
    </location>
</feature>
<name>A0AAD9N9H2_RIDPI</name>
<accession>A0AAD9N9H2</accession>
<proteinExistence type="predicted"/>
<evidence type="ECO:0000256" key="1">
    <source>
        <dbReference type="SAM" id="MobiDB-lite"/>
    </source>
</evidence>
<evidence type="ECO:0000313" key="3">
    <source>
        <dbReference type="Proteomes" id="UP001209878"/>
    </source>
</evidence>
<reference evidence="2" key="1">
    <citation type="journal article" date="2023" name="Mol. Biol. Evol.">
        <title>Third-Generation Sequencing Reveals the Adaptive Role of the Epigenome in Three Deep-Sea Polychaetes.</title>
        <authorList>
            <person name="Perez M."/>
            <person name="Aroh O."/>
            <person name="Sun Y."/>
            <person name="Lan Y."/>
            <person name="Juniper S.K."/>
            <person name="Young C.R."/>
            <person name="Angers B."/>
            <person name="Qian P.Y."/>
        </authorList>
    </citation>
    <scope>NUCLEOTIDE SEQUENCE</scope>
    <source>
        <strain evidence="2">R07B-5</strain>
    </source>
</reference>
<gene>
    <name evidence="2" type="ORF">NP493_1741g00016</name>
</gene>
<protein>
    <submittedName>
        <fullName evidence="2">Uncharacterized protein</fullName>
    </submittedName>
</protein>
<evidence type="ECO:0000313" key="2">
    <source>
        <dbReference type="EMBL" id="KAK2159039.1"/>
    </source>
</evidence>
<dbReference type="AlphaFoldDB" id="A0AAD9N9H2"/>
<feature type="compositionally biased region" description="Low complexity" evidence="1">
    <location>
        <begin position="1"/>
        <end position="15"/>
    </location>
</feature>
<dbReference type="EMBL" id="JAODUO010001751">
    <property type="protein sequence ID" value="KAK2159039.1"/>
    <property type="molecule type" value="Genomic_DNA"/>
</dbReference>
<comment type="caution">
    <text evidence="2">The sequence shown here is derived from an EMBL/GenBank/DDBJ whole genome shotgun (WGS) entry which is preliminary data.</text>
</comment>
<dbReference type="Proteomes" id="UP001209878">
    <property type="component" value="Unassembled WGS sequence"/>
</dbReference>
<organism evidence="2 3">
    <name type="scientific">Ridgeia piscesae</name>
    <name type="common">Tubeworm</name>
    <dbReference type="NCBI Taxonomy" id="27915"/>
    <lineage>
        <taxon>Eukaryota</taxon>
        <taxon>Metazoa</taxon>
        <taxon>Spiralia</taxon>
        <taxon>Lophotrochozoa</taxon>
        <taxon>Annelida</taxon>
        <taxon>Polychaeta</taxon>
        <taxon>Sedentaria</taxon>
        <taxon>Canalipalpata</taxon>
        <taxon>Sabellida</taxon>
        <taxon>Siboglinidae</taxon>
        <taxon>Ridgeia</taxon>
    </lineage>
</organism>
<keyword evidence="3" id="KW-1185">Reference proteome</keyword>